<comment type="subcellular location">
    <subcellularLocation>
        <location evidence="1">Membrane</location>
        <topology evidence="1">Multi-pass membrane protein</topology>
    </subcellularLocation>
</comment>
<evidence type="ECO:0000256" key="5">
    <source>
        <dbReference type="SAM" id="Phobius"/>
    </source>
</evidence>
<feature type="transmembrane region" description="Helical" evidence="5">
    <location>
        <begin position="99"/>
        <end position="118"/>
    </location>
</feature>
<dbReference type="InterPro" id="IPR006480">
    <property type="entry name" value="Phage_holin_4_1"/>
</dbReference>
<dbReference type="Proteomes" id="UP001549106">
    <property type="component" value="Unassembled WGS sequence"/>
</dbReference>
<protein>
    <submittedName>
        <fullName evidence="6">Toxin secretion/phage lysis holin</fullName>
    </submittedName>
</protein>
<keyword evidence="2 5" id="KW-0812">Transmembrane</keyword>
<evidence type="ECO:0000313" key="7">
    <source>
        <dbReference type="Proteomes" id="UP001549106"/>
    </source>
</evidence>
<accession>A0ABV2M271</accession>
<dbReference type="EMBL" id="JBEPMJ010000012">
    <property type="protein sequence ID" value="MET3750563.1"/>
    <property type="molecule type" value="Genomic_DNA"/>
</dbReference>
<keyword evidence="4 5" id="KW-0472">Membrane</keyword>
<keyword evidence="7" id="KW-1185">Reference proteome</keyword>
<evidence type="ECO:0000256" key="3">
    <source>
        <dbReference type="ARBA" id="ARBA00022989"/>
    </source>
</evidence>
<proteinExistence type="predicted"/>
<gene>
    <name evidence="6" type="ORF">ABID24_001815</name>
</gene>
<dbReference type="Pfam" id="PF05105">
    <property type="entry name" value="Phage_holin_4_1"/>
    <property type="match status" value="1"/>
</dbReference>
<evidence type="ECO:0000256" key="4">
    <source>
        <dbReference type="ARBA" id="ARBA00023136"/>
    </source>
</evidence>
<evidence type="ECO:0000256" key="1">
    <source>
        <dbReference type="ARBA" id="ARBA00004141"/>
    </source>
</evidence>
<reference evidence="6 7" key="1">
    <citation type="submission" date="2024-06" db="EMBL/GenBank/DDBJ databases">
        <title>Genomic Encyclopedia of Type Strains, Phase IV (KMG-IV): sequencing the most valuable type-strain genomes for metagenomic binning, comparative biology and taxonomic classification.</title>
        <authorList>
            <person name="Goeker M."/>
        </authorList>
    </citation>
    <scope>NUCLEOTIDE SEQUENCE [LARGE SCALE GENOMIC DNA]</scope>
    <source>
        <strain evidence="6 7">DSM 29492</strain>
    </source>
</reference>
<dbReference type="NCBIfam" id="TIGR01593">
    <property type="entry name" value="holin_tox_secr"/>
    <property type="match status" value="1"/>
</dbReference>
<organism evidence="6 7">
    <name type="scientific">Blautia caecimuris</name>
    <dbReference type="NCBI Taxonomy" id="1796615"/>
    <lineage>
        <taxon>Bacteria</taxon>
        <taxon>Bacillati</taxon>
        <taxon>Bacillota</taxon>
        <taxon>Clostridia</taxon>
        <taxon>Lachnospirales</taxon>
        <taxon>Lachnospiraceae</taxon>
        <taxon>Blautia</taxon>
    </lineage>
</organism>
<name>A0ABV2M271_9FIRM</name>
<feature type="transmembrane region" description="Helical" evidence="5">
    <location>
        <begin position="25"/>
        <end position="46"/>
    </location>
</feature>
<feature type="transmembrane region" description="Helical" evidence="5">
    <location>
        <begin position="67"/>
        <end position="87"/>
    </location>
</feature>
<keyword evidence="3 5" id="KW-1133">Transmembrane helix</keyword>
<comment type="caution">
    <text evidence="6">The sequence shown here is derived from an EMBL/GenBank/DDBJ whole genome shotgun (WGS) entry which is preliminary data.</text>
</comment>
<evidence type="ECO:0000256" key="2">
    <source>
        <dbReference type="ARBA" id="ARBA00022692"/>
    </source>
</evidence>
<sequence length="157" mass="17571">MKSEHTIQLLLSGMLTWIGSKFQTFGMLILSLLFLMIIDYITGMLASRKEGIEHPDDISYGWNSRKGFLGILKKTGCWLVIGSAFSVDGLLHNSASSLGIVYPSHFYLGVFITVWYSLNELLSIIENAGRMGVPIPQKLKKYISVLKKELNDKDSLP</sequence>
<evidence type="ECO:0000313" key="6">
    <source>
        <dbReference type="EMBL" id="MET3750563.1"/>
    </source>
</evidence>
<dbReference type="RefSeq" id="WP_257464675.1">
    <property type="nucleotide sequence ID" value="NZ_BAABXP010000001.1"/>
</dbReference>